<dbReference type="GO" id="GO:0005524">
    <property type="term" value="F:ATP binding"/>
    <property type="evidence" value="ECO:0007669"/>
    <property type="project" value="UniProtKB-KW"/>
</dbReference>
<evidence type="ECO:0000313" key="6">
    <source>
        <dbReference type="Proteomes" id="UP000194141"/>
    </source>
</evidence>
<dbReference type="SMART" id="SM00534">
    <property type="entry name" value="MUTSac"/>
    <property type="match status" value="1"/>
</dbReference>
<keyword evidence="6" id="KW-1185">Reference proteome</keyword>
<evidence type="ECO:0000256" key="1">
    <source>
        <dbReference type="ARBA" id="ARBA00022741"/>
    </source>
</evidence>
<dbReference type="PANTHER" id="PTHR11361:SF34">
    <property type="entry name" value="DNA MISMATCH REPAIR PROTEIN MSH1, MITOCHONDRIAL"/>
    <property type="match status" value="1"/>
</dbReference>
<protein>
    <submittedName>
        <fullName evidence="5">MutS domain protein, family 5</fullName>
    </submittedName>
</protein>
<dbReference type="OrthoDB" id="9808166at2"/>
<evidence type="ECO:0000313" key="5">
    <source>
        <dbReference type="EMBL" id="OSS41473.1"/>
    </source>
</evidence>
<dbReference type="GO" id="GO:0140664">
    <property type="term" value="F:ATP-dependent DNA damage sensor activity"/>
    <property type="evidence" value="ECO:0007669"/>
    <property type="project" value="InterPro"/>
</dbReference>
<dbReference type="RefSeq" id="WP_086033729.1">
    <property type="nucleotide sequence ID" value="NZ_MDSU01000018.1"/>
</dbReference>
<dbReference type="Pfam" id="PF00488">
    <property type="entry name" value="MutS_V"/>
    <property type="match status" value="1"/>
</dbReference>
<dbReference type="EMBL" id="MDSU01000018">
    <property type="protein sequence ID" value="OSS41473.1"/>
    <property type="molecule type" value="Genomic_DNA"/>
</dbReference>
<dbReference type="InterPro" id="IPR000432">
    <property type="entry name" value="DNA_mismatch_repair_MutS_C"/>
</dbReference>
<dbReference type="GO" id="GO:0005829">
    <property type="term" value="C:cytosol"/>
    <property type="evidence" value="ECO:0007669"/>
    <property type="project" value="TreeGrafter"/>
</dbReference>
<keyword evidence="1" id="KW-0547">Nucleotide-binding</keyword>
<sequence>MENFSILFKKPTKLAENQPEYFYDLNLDKIIEQIVAIKPKYTLKPYFFTTLNNLEDIEYRHKVLMDLENSEIFNVFDNFCSQFETVNDLLAKSEKSFYKYEKQFCFLNAVNNYCSAIFYLQRKSLELDFKSQGLKAFINYLTNYTKKPDFVNLSDTAAELEEKLLSIKFNILIKDAAITISDDNVNDFEQDVIDTFLHLVGNVDKEYTIFKQSTDINHIEYQILEKVEKLYPDIFTRLDGFFNQMQDFIDKIIETFVDQIQFYFAFLGYMKHFEKNNIKFSYPEFSKETIYIENACDIDLADEFIKNNKICARNDFNIQKSEKIAIITGPNQGGKTTFVRCIGQITHLSKLGLKVPATKAQIFLFDNIWSCFERQEQVQSLRSRLENDLIRIKKILDNTASDSILILNEIFSSTTYDDALFLSKQVLKIILEKGCVCIWVTFMDELCKTEKTASFVAAIDQNQNRTFKIVRKPPDGLAYAMSIVSKYHLTKKDIDQRIKNASLFDV</sequence>
<proteinExistence type="predicted"/>
<accession>A0A1X4XVA4</accession>
<dbReference type="AlphaFoldDB" id="A0A1X4XVA4"/>
<dbReference type="GO" id="GO:0006298">
    <property type="term" value="P:mismatch repair"/>
    <property type="evidence" value="ECO:0007669"/>
    <property type="project" value="InterPro"/>
</dbReference>
<dbReference type="Gene3D" id="3.40.50.300">
    <property type="entry name" value="P-loop containing nucleotide triphosphate hydrolases"/>
    <property type="match status" value="1"/>
</dbReference>
<name>A0A1X4XVA4_9BACT</name>
<reference evidence="5 6" key="1">
    <citation type="journal article" date="2017" name="Front. Microbiol.">
        <title>Genome Sequence of Desulfurella amilsii Strain TR1 and Comparative Genomics of Desulfurellaceae Family.</title>
        <authorList>
            <person name="Florentino A.P."/>
            <person name="Stams A.J."/>
            <person name="Sanchez-Andrea I."/>
        </authorList>
    </citation>
    <scope>NUCLEOTIDE SEQUENCE [LARGE SCALE GENOMIC DNA]</scope>
    <source>
        <strain evidence="5 6">TR1</strain>
    </source>
</reference>
<dbReference type="Proteomes" id="UP000194141">
    <property type="component" value="Unassembled WGS sequence"/>
</dbReference>
<comment type="caution">
    <text evidence="5">The sequence shown here is derived from an EMBL/GenBank/DDBJ whole genome shotgun (WGS) entry which is preliminary data.</text>
</comment>
<keyword evidence="2" id="KW-0067">ATP-binding</keyword>
<evidence type="ECO:0000259" key="4">
    <source>
        <dbReference type="SMART" id="SM00534"/>
    </source>
</evidence>
<dbReference type="InterPro" id="IPR027417">
    <property type="entry name" value="P-loop_NTPase"/>
</dbReference>
<dbReference type="SUPFAM" id="SSF52540">
    <property type="entry name" value="P-loop containing nucleoside triphosphate hydrolases"/>
    <property type="match status" value="1"/>
</dbReference>
<dbReference type="PANTHER" id="PTHR11361">
    <property type="entry name" value="DNA MISMATCH REPAIR PROTEIN MUTS FAMILY MEMBER"/>
    <property type="match status" value="1"/>
</dbReference>
<feature type="domain" description="DNA mismatch repair proteins mutS family" evidence="4">
    <location>
        <begin position="322"/>
        <end position="502"/>
    </location>
</feature>
<evidence type="ECO:0000256" key="3">
    <source>
        <dbReference type="ARBA" id="ARBA00023125"/>
    </source>
</evidence>
<organism evidence="5 6">
    <name type="scientific">Desulfurella amilsii</name>
    <dbReference type="NCBI Taxonomy" id="1562698"/>
    <lineage>
        <taxon>Bacteria</taxon>
        <taxon>Pseudomonadati</taxon>
        <taxon>Campylobacterota</taxon>
        <taxon>Desulfurellia</taxon>
        <taxon>Desulfurellales</taxon>
        <taxon>Desulfurellaceae</taxon>
        <taxon>Desulfurella</taxon>
    </lineage>
</organism>
<gene>
    <name evidence="5" type="ORF">DESAMIL20_1026</name>
</gene>
<dbReference type="GO" id="GO:0030983">
    <property type="term" value="F:mismatched DNA binding"/>
    <property type="evidence" value="ECO:0007669"/>
    <property type="project" value="InterPro"/>
</dbReference>
<keyword evidence="3" id="KW-0238">DNA-binding</keyword>
<dbReference type="STRING" id="1562698.DESAMIL20_1026"/>
<dbReference type="InterPro" id="IPR045076">
    <property type="entry name" value="MutS"/>
</dbReference>
<evidence type="ECO:0000256" key="2">
    <source>
        <dbReference type="ARBA" id="ARBA00022840"/>
    </source>
</evidence>